<accession>A0A919WJB5</accession>
<comment type="caution">
    <text evidence="1">The sequence shown here is derived from an EMBL/GenBank/DDBJ whole genome shotgun (WGS) entry which is preliminary data.</text>
</comment>
<dbReference type="Gene3D" id="3.40.630.30">
    <property type="match status" value="1"/>
</dbReference>
<gene>
    <name evidence="1" type="ORF">J27TS8_30960</name>
</gene>
<evidence type="ECO:0000313" key="1">
    <source>
        <dbReference type="EMBL" id="GIN63103.1"/>
    </source>
</evidence>
<reference evidence="1" key="1">
    <citation type="submission" date="2021-03" db="EMBL/GenBank/DDBJ databases">
        <title>Antimicrobial resistance genes in bacteria isolated from Japanese honey, and their potential for conferring macrolide and lincosamide resistance in the American foulbrood pathogen Paenibacillus larvae.</title>
        <authorList>
            <person name="Okamoto M."/>
            <person name="Kumagai M."/>
            <person name="Kanamori H."/>
            <person name="Takamatsu D."/>
        </authorList>
    </citation>
    <scope>NUCLEOTIDE SEQUENCE</scope>
    <source>
        <strain evidence="1">J27TS8</strain>
    </source>
</reference>
<sequence>MKAEQTDFFIIQLHYCIRSANDEDAKELSEVRVQIDGETENMAREQGEGYIDEQGFKRIIAEDLQAEKNLFLVTETNGKII</sequence>
<organism evidence="1 2">
    <name type="scientific">Robertmurraya siralis</name>
    <dbReference type="NCBI Taxonomy" id="77777"/>
    <lineage>
        <taxon>Bacteria</taxon>
        <taxon>Bacillati</taxon>
        <taxon>Bacillota</taxon>
        <taxon>Bacilli</taxon>
        <taxon>Bacillales</taxon>
        <taxon>Bacillaceae</taxon>
        <taxon>Robertmurraya</taxon>
    </lineage>
</organism>
<name>A0A919WJB5_9BACI</name>
<dbReference type="AlphaFoldDB" id="A0A919WJB5"/>
<dbReference type="EMBL" id="BORC01000005">
    <property type="protein sequence ID" value="GIN63103.1"/>
    <property type="molecule type" value="Genomic_DNA"/>
</dbReference>
<keyword evidence="2" id="KW-1185">Reference proteome</keyword>
<proteinExistence type="predicted"/>
<dbReference type="Proteomes" id="UP000682111">
    <property type="component" value="Unassembled WGS sequence"/>
</dbReference>
<protein>
    <submittedName>
        <fullName evidence="1">Uncharacterized protein</fullName>
    </submittedName>
</protein>
<evidence type="ECO:0000313" key="2">
    <source>
        <dbReference type="Proteomes" id="UP000682111"/>
    </source>
</evidence>